<reference evidence="13" key="1">
    <citation type="submission" date="2018-08" db="EMBL/GenBank/DDBJ databases">
        <authorList>
            <person name="Rossello M."/>
        </authorList>
    </citation>
    <scope>NUCLEOTIDE SEQUENCE [LARGE SCALE GENOMIC DNA]</scope>
    <source>
        <strain evidence="13">cv. Chinese Spring</strain>
    </source>
</reference>
<evidence type="ECO:0000256" key="5">
    <source>
        <dbReference type="ARBA" id="ARBA00022821"/>
    </source>
</evidence>
<feature type="domain" description="Disease resistance N-terminal" evidence="10">
    <location>
        <begin position="1164"/>
        <end position="1246"/>
    </location>
</feature>
<dbReference type="EnsemblPlants" id="TraesCS7A02G027800.1">
    <property type="protein sequence ID" value="TraesCS7A02G027800.1"/>
    <property type="gene ID" value="TraesCS7A02G027800"/>
</dbReference>
<keyword evidence="5" id="KW-0611">Plant defense</keyword>
<dbReference type="FunFam" id="1.10.10.10:FF:000322">
    <property type="entry name" value="Probable disease resistance protein At1g63360"/>
    <property type="match status" value="2"/>
</dbReference>
<feature type="domain" description="NB-ARC" evidence="9">
    <location>
        <begin position="237"/>
        <end position="390"/>
    </location>
</feature>
<feature type="region of interest" description="Disordered" evidence="7">
    <location>
        <begin position="985"/>
        <end position="1033"/>
    </location>
</feature>
<dbReference type="Gramene" id="TraesCS7A02G027800.1">
    <property type="protein sequence ID" value="TraesCS7A02G027800.1"/>
    <property type="gene ID" value="TraesCS7A02G027800"/>
</dbReference>
<dbReference type="PANTHER" id="PTHR23155">
    <property type="entry name" value="DISEASE RESISTANCE PROTEIN RP"/>
    <property type="match status" value="1"/>
</dbReference>
<dbReference type="GO" id="GO:0042742">
    <property type="term" value="P:defense response to bacterium"/>
    <property type="evidence" value="ECO:0007669"/>
    <property type="project" value="UniProtKB-ARBA"/>
</dbReference>
<keyword evidence="4" id="KW-0547">Nucleotide-binding</keyword>
<evidence type="ECO:0000259" key="10">
    <source>
        <dbReference type="Pfam" id="PF18052"/>
    </source>
</evidence>
<evidence type="ECO:0000259" key="11">
    <source>
        <dbReference type="Pfam" id="PF23559"/>
    </source>
</evidence>
<dbReference type="Gramene" id="TraesWEE_scaffold_109851_01G000300.1">
    <property type="protein sequence ID" value="TraesWEE_scaffold_109851_01G000300.1"/>
    <property type="gene ID" value="TraesWEE_scaffold_109851_01G000300"/>
</dbReference>
<dbReference type="Gramene" id="TraesKAR7A01G0009700.1">
    <property type="protein sequence ID" value="cds.TraesKAR7A01G0009700.1"/>
    <property type="gene ID" value="TraesKAR7A01G0009700"/>
</dbReference>
<dbReference type="InterPro" id="IPR027417">
    <property type="entry name" value="P-loop_NTPase"/>
</dbReference>
<feature type="domain" description="Disease resistance R13L4/SHOC-2-like LRR" evidence="12">
    <location>
        <begin position="1700"/>
        <end position="2067"/>
    </location>
</feature>
<evidence type="ECO:0000256" key="6">
    <source>
        <dbReference type="ARBA" id="ARBA00023054"/>
    </source>
</evidence>
<feature type="domain" description="NB-ARC" evidence="9">
    <location>
        <begin position="1341"/>
        <end position="1495"/>
    </location>
</feature>
<dbReference type="SMR" id="A0A3B6RAX7"/>
<evidence type="ECO:0000259" key="12">
    <source>
        <dbReference type="Pfam" id="PF23598"/>
    </source>
</evidence>
<evidence type="ECO:0000256" key="4">
    <source>
        <dbReference type="ARBA" id="ARBA00022741"/>
    </source>
</evidence>
<dbReference type="Gene3D" id="3.40.50.300">
    <property type="entry name" value="P-loop containing nucleotide triphosphate hydrolases"/>
    <property type="match status" value="2"/>
</dbReference>
<dbReference type="CDD" id="cd14798">
    <property type="entry name" value="RX-CC_like"/>
    <property type="match status" value="1"/>
</dbReference>
<dbReference type="Pfam" id="PF23598">
    <property type="entry name" value="LRR_14"/>
    <property type="match status" value="2"/>
</dbReference>
<dbReference type="Gramene" id="TraesKAR7A01G0009700.2">
    <property type="protein sequence ID" value="cds.TraesKAR7A01G0009700.2"/>
    <property type="gene ID" value="TraesKAR7A01G0009700"/>
</dbReference>
<evidence type="ECO:0000313" key="14">
    <source>
        <dbReference type="Proteomes" id="UP000019116"/>
    </source>
</evidence>
<dbReference type="FunFam" id="3.40.50.300:FF:001091">
    <property type="entry name" value="Probable disease resistance protein At1g61300"/>
    <property type="match status" value="1"/>
</dbReference>
<accession>A0A3B6RAX7</accession>
<dbReference type="OMA" id="INCHFAT"/>
<evidence type="ECO:0000313" key="13">
    <source>
        <dbReference type="EnsemblPlants" id="TraesCS7A02G027800.1"/>
    </source>
</evidence>
<feature type="region of interest" description="Disordered" evidence="7">
    <location>
        <begin position="2090"/>
        <end position="2115"/>
    </location>
</feature>
<dbReference type="GO" id="GO:0043531">
    <property type="term" value="F:ADP binding"/>
    <property type="evidence" value="ECO:0007669"/>
    <property type="project" value="InterPro"/>
</dbReference>
<feature type="chain" id="PRO_5043179806" description="NB-ARC domain-containing protein" evidence="8">
    <location>
        <begin position="19"/>
        <end position="2115"/>
    </location>
</feature>
<name>A0A3B6RAX7_WHEAT</name>
<keyword evidence="2" id="KW-0433">Leucine-rich repeat</keyword>
<dbReference type="InterPro" id="IPR042197">
    <property type="entry name" value="Apaf_helical"/>
</dbReference>
<dbReference type="InterPro" id="IPR044974">
    <property type="entry name" value="Disease_R_plants"/>
</dbReference>
<keyword evidence="6" id="KW-0175">Coiled coil</keyword>
<dbReference type="Pfam" id="PF00931">
    <property type="entry name" value="NB-ARC"/>
    <property type="match status" value="2"/>
</dbReference>
<dbReference type="GO" id="GO:0009626">
    <property type="term" value="P:plant-type hypersensitive response"/>
    <property type="evidence" value="ECO:0007669"/>
    <property type="project" value="UniProtKB-ARBA"/>
</dbReference>
<comment type="similarity">
    <text evidence="1">Belongs to the disease resistance NB-LRR family.</text>
</comment>
<feature type="compositionally biased region" description="Acidic residues" evidence="7">
    <location>
        <begin position="991"/>
        <end position="1000"/>
    </location>
</feature>
<dbReference type="InterPro" id="IPR058922">
    <property type="entry name" value="WHD_DRP"/>
</dbReference>
<dbReference type="SUPFAM" id="SSF52540">
    <property type="entry name" value="P-loop containing nucleoside triphosphate hydrolases"/>
    <property type="match status" value="2"/>
</dbReference>
<feature type="compositionally biased region" description="Polar residues" evidence="7">
    <location>
        <begin position="1010"/>
        <end position="1033"/>
    </location>
</feature>
<dbReference type="Gramene" id="TraesARI7A03G03767960.1">
    <property type="protein sequence ID" value="TraesARI7A03G03767960.1"/>
    <property type="gene ID" value="TraesARI7A03G03767960"/>
</dbReference>
<dbReference type="InterPro" id="IPR038005">
    <property type="entry name" value="RX-like_CC"/>
</dbReference>
<dbReference type="Pfam" id="PF18052">
    <property type="entry name" value="Rx_N"/>
    <property type="match status" value="1"/>
</dbReference>
<evidence type="ECO:0008006" key="15">
    <source>
        <dbReference type="Google" id="ProtNLM"/>
    </source>
</evidence>
<dbReference type="PRINTS" id="PR00364">
    <property type="entry name" value="DISEASERSIST"/>
</dbReference>
<feature type="signal peptide" evidence="8">
    <location>
        <begin position="1"/>
        <end position="18"/>
    </location>
</feature>
<feature type="domain" description="Disease resistance R13L4/SHOC-2-like LRR" evidence="12">
    <location>
        <begin position="597"/>
        <end position="961"/>
    </location>
</feature>
<evidence type="ECO:0000256" key="8">
    <source>
        <dbReference type="SAM" id="SignalP"/>
    </source>
</evidence>
<dbReference type="PANTHER" id="PTHR23155:SF1167">
    <property type="entry name" value="OS08G0412100 PROTEIN"/>
    <property type="match status" value="1"/>
</dbReference>
<protein>
    <recommendedName>
        <fullName evidence="15">NB-ARC domain-containing protein</fullName>
    </recommendedName>
</protein>
<dbReference type="Proteomes" id="UP000019116">
    <property type="component" value="Chromosome 7A"/>
</dbReference>
<dbReference type="GO" id="GO:0002758">
    <property type="term" value="P:innate immune response-activating signaling pathway"/>
    <property type="evidence" value="ECO:0007669"/>
    <property type="project" value="UniProtKB-ARBA"/>
</dbReference>
<dbReference type="STRING" id="4565.A0A3B6RAX7"/>
<feature type="domain" description="Disease resistance protein winged helix" evidence="11">
    <location>
        <begin position="1580"/>
        <end position="1650"/>
    </location>
</feature>
<dbReference type="Gene3D" id="1.20.5.4130">
    <property type="match status" value="2"/>
</dbReference>
<reference evidence="13" key="2">
    <citation type="submission" date="2018-10" db="UniProtKB">
        <authorList>
            <consortium name="EnsemblPlants"/>
        </authorList>
    </citation>
    <scope>IDENTIFICATION</scope>
</reference>
<dbReference type="InterPro" id="IPR036388">
    <property type="entry name" value="WH-like_DNA-bd_sf"/>
</dbReference>
<keyword evidence="8" id="KW-0732">Signal</keyword>
<feature type="domain" description="Disease resistance protein winged helix" evidence="11">
    <location>
        <begin position="479"/>
        <end position="548"/>
    </location>
</feature>
<dbReference type="Gene3D" id="1.10.8.430">
    <property type="entry name" value="Helical domain of apoptotic protease-activating factors"/>
    <property type="match status" value="1"/>
</dbReference>
<dbReference type="InterPro" id="IPR032675">
    <property type="entry name" value="LRR_dom_sf"/>
</dbReference>
<dbReference type="Gene3D" id="3.80.10.10">
    <property type="entry name" value="Ribonuclease Inhibitor"/>
    <property type="match status" value="2"/>
</dbReference>
<proteinExistence type="inferred from homology"/>
<dbReference type="InterPro" id="IPR041118">
    <property type="entry name" value="Rx_N"/>
</dbReference>
<keyword evidence="3" id="KW-0677">Repeat</keyword>
<dbReference type="SUPFAM" id="SSF52058">
    <property type="entry name" value="L domain-like"/>
    <property type="match status" value="2"/>
</dbReference>
<evidence type="ECO:0000256" key="2">
    <source>
        <dbReference type="ARBA" id="ARBA00022614"/>
    </source>
</evidence>
<dbReference type="Gene3D" id="1.10.10.10">
    <property type="entry name" value="Winged helix-like DNA-binding domain superfamily/Winged helix DNA-binding domain"/>
    <property type="match status" value="2"/>
</dbReference>
<dbReference type="OrthoDB" id="599149at2759"/>
<dbReference type="Pfam" id="PF23559">
    <property type="entry name" value="WHD_DRP"/>
    <property type="match status" value="2"/>
</dbReference>
<evidence type="ECO:0000256" key="1">
    <source>
        <dbReference type="ARBA" id="ARBA00008894"/>
    </source>
</evidence>
<sequence length="2115" mass="238501">MFRFISAWLQVVLRYIAAWLQAAAAAAAAAADKLDAASLSLQGTAAMDFPATVSLGPLHRQLHSFRAATNNLPDGVSDGEVRRLEEDLETLFTELKIVSEADDPSFTARCWMKEVRELRYDAEDFFNEVPRSSAGAGRSALHTLILSIPRKLKLRRQVAEAFSDLCARAKDASQRRQSFQLGPATIRPESGQVNVSRSKSLGLIGLEESMDKLVKLMALDDQEIAELLAFDSEDTEQLVQVVPIFGSAGVGKTTLARTFYRNFGGKFQCRAFVRVSRNPDMRRMLSSMLSQIKAPPVHGFPDVQDLIDHIRGYLQCKRYLIVIDDLWASSTWDIISRAFPDGDCCCRIIVTTEIKDVALACSRYQFKYMYEMSPLNGDQSRQLFLGRVFGSENGCPPDFKEVTYEIIRKCGGLPLATENIASMLACELNIDQWKHIRDSLPSVLRLRTDPSSEGLKEVLNIIYDNLSPYLKTCLLYLIMYPEGSTISKDELVTQWITEDFIGEGQDREKIARHYFDELVSRGMIQPLDRNYNDEVLTCTVHHMVLDLIRYKSLEENFIIIVSCFQTITGLPDKVRRLSVQFGGAKCANIPADFMMTQVRSLIFFGFLNCVPSFVEYKLLRVLILHIWADQSKIFDLTRISKLFQLRYLKIDCNITVHLPDEIQQLRFLETLELHAPVSDMPSDISCLPLLHTLGYFDLGKNSIENVQSLGELNNLQDLHLTWSNISDPDNLKNNMQCLGSILRKLGNLKSLTLVRAASSHADVTLIRAASSHPDVLDDAGGAILGISGDVLSSVSSPPPLLQRLELSGRCCIFASLPEWTKELGNLCILKISVRKLLRKDIDILKGLPALMALSLYVWTAPVGKVVFDSEGFSILKYFKFTCAAPCLAFLIGSMPSVRELKLAFNANRMEQYSQIVAGLEYLIELKEITAKVGGTGADESDKRYAESALRGAIANHPCAPIITVQCVDRILYGEDDMSAVTQEQEHWTLEEEHEIQEESLDPLPELIPIPSTQTQMRDGSQNGGTDSSREVLTQTREEVQDELIERSMEVLTHEREHLTLERQHEIHEELLDPLPEVVSTSSTQTQVREEVRDGEIGRSMEVLTQEQEQCIVEQQDEMTDGVLDVQIGTLMEVLAQEEQWRNNMQNSGIGRSMAVVSASHGTLDPLLDKLNALLSEEYGNLEGVLHEVSALKSELTLMHTAVRKYTMLEDPDVQVKLWLSLLREFSYDAEDYIDKFIHQLDNGGHHGGFKQIFGKTACQLKTLGSQHEIAEKIDELKDRAKNLKASSYKMDDTACITSCHSTVDPQLAALFVDSAHLVGIDSPRDDLAKWTVEVGNSSAKHHCRMLSIVGFGGLGKTTLANEVYRKAKGHFHCQAFVSVSQKPDIKKILMNLISQVSPHGFTKDTYNWDKMRFIRELRKLLKDKRYLVVIDDIWSISAWNIIKCAFPENNCSSRVITTTRIIEVARSCCMGQDDRMYEMQPLSDFHSKRLFLRRIFGSKDSPDMLKEVSNEILKKCGGLPLAIISVSSLLANRPANKEEWEKVCALDKDIGLEEMNRILCLSYNALPDNLKTCLLYLSNFPEGCVIERERLVRRWIAEGFISENHGQSQQEVAEWYFYEFINRSMIQAVDIRYDGKARACRVHNMMLELIISKSAEDNFVMVIRSRQTGLVNRHGCIRRLSVQHIDQNLASVLANEDLSHVRSLTVTSSSCIEHLPSLACFENLRVLDFEGCDGLEKYHMKGLGKFFQLKYLSLRGTWISHLPSEVVMLHNLETLDIRETHVEELPAEIVHLTKLQHLIASTDYVMPGIKIPDGIGNMRNLQVLLGCGISSGSVGALEELGNLTNLNELDVQYWGIGSEYKWHEDRFLSSLIKLGSCKLQSFRIWRKCPGDVKFLESWFPLPFSLQRFEMSGCYSFKWIPCWISPALTSLAYLEINIVEVTQTDLCILGEMPALLHLRLTCRTFRKERLIFYGRGFQHLKEFVYDAAVLPSGNLLFMEGALPMLEDLSLIYCVSMVNAYGFFLGIEHLPRLKNAQIHLYKQGAASSDIASAEVTIRNEADDNPNCPRVTLVEHVKREDYCSDGCPNRTVTDQGLDANTTNQKGGSRKATNQTSNR</sequence>
<organism evidence="13">
    <name type="scientific">Triticum aestivum</name>
    <name type="common">Wheat</name>
    <dbReference type="NCBI Taxonomy" id="4565"/>
    <lineage>
        <taxon>Eukaryota</taxon>
        <taxon>Viridiplantae</taxon>
        <taxon>Streptophyta</taxon>
        <taxon>Embryophyta</taxon>
        <taxon>Tracheophyta</taxon>
        <taxon>Spermatophyta</taxon>
        <taxon>Magnoliopsida</taxon>
        <taxon>Liliopsida</taxon>
        <taxon>Poales</taxon>
        <taxon>Poaceae</taxon>
        <taxon>BOP clade</taxon>
        <taxon>Pooideae</taxon>
        <taxon>Triticodae</taxon>
        <taxon>Triticeae</taxon>
        <taxon>Triticinae</taxon>
        <taxon>Triticum</taxon>
    </lineage>
</organism>
<dbReference type="Gramene" id="TraesCS7A03G0057200.1">
    <property type="protein sequence ID" value="TraesCS7A03G0057200.1.CDS"/>
    <property type="gene ID" value="TraesCS7A03G0057200"/>
</dbReference>
<dbReference type="InterPro" id="IPR002182">
    <property type="entry name" value="NB-ARC"/>
</dbReference>
<evidence type="ECO:0000259" key="9">
    <source>
        <dbReference type="Pfam" id="PF00931"/>
    </source>
</evidence>
<evidence type="ECO:0000256" key="3">
    <source>
        <dbReference type="ARBA" id="ARBA00022737"/>
    </source>
</evidence>
<keyword evidence="14" id="KW-1185">Reference proteome</keyword>
<dbReference type="PaxDb" id="4565-Traes_7AS_E43D64A80.2"/>
<evidence type="ECO:0000256" key="7">
    <source>
        <dbReference type="SAM" id="MobiDB-lite"/>
    </source>
</evidence>
<dbReference type="Gramene" id="TraesKAR7A01G0009700.3">
    <property type="protein sequence ID" value="cds.TraesKAR7A01G0009700.3"/>
    <property type="gene ID" value="TraesKAR7A01G0009700"/>
</dbReference>
<dbReference type="InterPro" id="IPR055414">
    <property type="entry name" value="LRR_R13L4/SHOC2-like"/>
</dbReference>